<name>A0ABV5NPK3_9ACTN</name>
<gene>
    <name evidence="1" type="ORF">ACFFR3_22210</name>
</gene>
<reference evidence="1 2" key="1">
    <citation type="submission" date="2024-09" db="EMBL/GenBank/DDBJ databases">
        <authorList>
            <person name="Sun Q."/>
            <person name="Mori K."/>
        </authorList>
    </citation>
    <scope>NUCLEOTIDE SEQUENCE [LARGE SCALE GENOMIC DNA]</scope>
    <source>
        <strain evidence="1 2">JCM 3324</strain>
    </source>
</reference>
<proteinExistence type="predicted"/>
<dbReference type="EMBL" id="JBHMCF010000023">
    <property type="protein sequence ID" value="MFB9472234.1"/>
    <property type="molecule type" value="Genomic_DNA"/>
</dbReference>
<organism evidence="1 2">
    <name type="scientific">Nonomuraea salmonea</name>
    <dbReference type="NCBI Taxonomy" id="46181"/>
    <lineage>
        <taxon>Bacteria</taxon>
        <taxon>Bacillati</taxon>
        <taxon>Actinomycetota</taxon>
        <taxon>Actinomycetes</taxon>
        <taxon>Streptosporangiales</taxon>
        <taxon>Streptosporangiaceae</taxon>
        <taxon>Nonomuraea</taxon>
    </lineage>
</organism>
<comment type="caution">
    <text evidence="1">The sequence shown here is derived from an EMBL/GenBank/DDBJ whole genome shotgun (WGS) entry which is preliminary data.</text>
</comment>
<keyword evidence="2" id="KW-1185">Reference proteome</keyword>
<evidence type="ECO:0000313" key="2">
    <source>
        <dbReference type="Proteomes" id="UP001589568"/>
    </source>
</evidence>
<evidence type="ECO:0000313" key="1">
    <source>
        <dbReference type="EMBL" id="MFB9472234.1"/>
    </source>
</evidence>
<dbReference type="RefSeq" id="WP_345394640.1">
    <property type="nucleotide sequence ID" value="NZ_BAAAXS010000001.1"/>
</dbReference>
<dbReference type="Proteomes" id="UP001589568">
    <property type="component" value="Unassembled WGS sequence"/>
</dbReference>
<protein>
    <submittedName>
        <fullName evidence="1">Uncharacterized protein</fullName>
    </submittedName>
</protein>
<sequence>MDTFHSHPRTAAYHSALVGREGVVVAVLTNGTTALVQLDGDAWDLPGGVRRWPLRWDDLDLKEPVGMVALPAYVTGWKKTGQSIELHAVEPGAKVAVCSSPARPLPMCGWSVPFSVTASRACPRCVALLKGS</sequence>
<accession>A0ABV5NPK3</accession>